<reference evidence="4" key="1">
    <citation type="submission" date="2017-09" db="EMBL/GenBank/DDBJ databases">
        <title>Depth-based differentiation of microbial function through sediment-hosted aquifers and enrichment of novel symbionts in the deep terrestrial subsurface.</title>
        <authorList>
            <person name="Probst A.J."/>
            <person name="Ladd B."/>
            <person name="Jarett J.K."/>
            <person name="Geller-Mcgrath D.E."/>
            <person name="Sieber C.M.K."/>
            <person name="Emerson J.B."/>
            <person name="Anantharaman K."/>
            <person name="Thomas B.C."/>
            <person name="Malmstrom R."/>
            <person name="Stieglmeier M."/>
            <person name="Klingl A."/>
            <person name="Woyke T."/>
            <person name="Ryan C.M."/>
            <person name="Banfield J.F."/>
        </authorList>
    </citation>
    <scope>NUCLEOTIDE SEQUENCE [LARGE SCALE GENOMIC DNA]</scope>
</reference>
<feature type="transmembrane region" description="Helical" evidence="2">
    <location>
        <begin position="43"/>
        <end position="66"/>
    </location>
</feature>
<evidence type="ECO:0000313" key="4">
    <source>
        <dbReference type="Proteomes" id="UP000228626"/>
    </source>
</evidence>
<dbReference type="Pfam" id="PF13196">
    <property type="entry name" value="DUF4012"/>
    <property type="match status" value="1"/>
</dbReference>
<dbReference type="AlphaFoldDB" id="A0A2H0V1Q9"/>
<proteinExistence type="predicted"/>
<dbReference type="InterPro" id="IPR025101">
    <property type="entry name" value="DUF4012"/>
</dbReference>
<dbReference type="EMBL" id="PFAR01000039">
    <property type="protein sequence ID" value="PIR92985.1"/>
    <property type="molecule type" value="Genomic_DNA"/>
</dbReference>
<name>A0A2H0V1Q9_9BACT</name>
<organism evidence="3 4">
    <name type="scientific">Candidatus Falkowbacteria bacterium CG10_big_fil_rev_8_21_14_0_10_43_10</name>
    <dbReference type="NCBI Taxonomy" id="1974567"/>
    <lineage>
        <taxon>Bacteria</taxon>
        <taxon>Candidatus Falkowiibacteriota</taxon>
    </lineage>
</organism>
<sequence>MVSQLNFLPEQPQSADQNNQNKKYPFRERYFNLLKKYRRTKHAVTGLLVVVFILGIIIGSMSIYYFGLIAQAKEDVYIAYNLWKDDHFLQSKESALQARKSLGKIQGLLDHKFLFSIPLIGGKLEAGNRVVNPSISALDSYASLVDIVKELQAFGAASYDNLADKQGAVALVGNLLKEVDNIYKESKAVLAVTEEAGISDWPTIKKAAEEFKRFEDEDAQVAGIVYPVLEKEGMTYLLLMQNNRKLMPTGGYIGNFGILKIKDGEIVDFYLKDTPEFDRENKSGFKINPPEPLRDYYGKDQWTLTDVNWSPSFPLTAQRAQALYKAQGGQEEPDGVIAFSPEVVNGWLDLVGGVAVDNIEYNSGNFGNTPQYVKECKENKVCERTELAGGKTIEGSDRKYIINPIAQEVRKKLFKMPLLNILGAMTVISKNVEEQKMFVYFNDPELQAHVAESGFSGDLLPAEKDYLMVVDANLSTARLDQYISRKIDYTVAEVNGKIEAALLLTYNYSEDARKDDPLVPAYRDYLRVYAPNGAKLIAGGQKFDVASELGRTAFGTFISLPPGQEKKLEFKYELPARVKLGNEYKLVLQKQLGNEYTDFNINVTSANRIKEYLPLNCSYCPDEQTNQVVWQGKLSEDREFTVRNEFYQ</sequence>
<evidence type="ECO:0000256" key="2">
    <source>
        <dbReference type="SAM" id="Phobius"/>
    </source>
</evidence>
<gene>
    <name evidence="3" type="ORF">COT99_03305</name>
</gene>
<dbReference type="Proteomes" id="UP000228626">
    <property type="component" value="Unassembled WGS sequence"/>
</dbReference>
<evidence type="ECO:0000313" key="3">
    <source>
        <dbReference type="EMBL" id="PIR92985.1"/>
    </source>
</evidence>
<keyword evidence="2" id="KW-0472">Membrane</keyword>
<keyword evidence="2" id="KW-1133">Transmembrane helix</keyword>
<keyword evidence="2" id="KW-0812">Transmembrane</keyword>
<evidence type="ECO:0000256" key="1">
    <source>
        <dbReference type="SAM" id="MobiDB-lite"/>
    </source>
</evidence>
<protein>
    <recommendedName>
        <fullName evidence="5">DUF4012 domain-containing protein</fullName>
    </recommendedName>
</protein>
<comment type="caution">
    <text evidence="3">The sequence shown here is derived from an EMBL/GenBank/DDBJ whole genome shotgun (WGS) entry which is preliminary data.</text>
</comment>
<evidence type="ECO:0008006" key="5">
    <source>
        <dbReference type="Google" id="ProtNLM"/>
    </source>
</evidence>
<feature type="region of interest" description="Disordered" evidence="1">
    <location>
        <begin position="1"/>
        <end position="20"/>
    </location>
</feature>
<accession>A0A2H0V1Q9</accession>